<evidence type="ECO:0000256" key="1">
    <source>
        <dbReference type="SAM" id="MobiDB-lite"/>
    </source>
</evidence>
<keyword evidence="3" id="KW-1185">Reference proteome</keyword>
<proteinExistence type="predicted"/>
<accession>A0AAD4N920</accession>
<dbReference type="AlphaFoldDB" id="A0AAD4N920"/>
<feature type="region of interest" description="Disordered" evidence="1">
    <location>
        <begin position="1"/>
        <end position="25"/>
    </location>
</feature>
<comment type="caution">
    <text evidence="2">The sequence shown here is derived from an EMBL/GenBank/DDBJ whole genome shotgun (WGS) entry which is preliminary data.</text>
</comment>
<dbReference type="EMBL" id="JAKKPZ010000006">
    <property type="protein sequence ID" value="KAI1720113.1"/>
    <property type="molecule type" value="Genomic_DNA"/>
</dbReference>
<evidence type="ECO:0000313" key="2">
    <source>
        <dbReference type="EMBL" id="KAI1720113.1"/>
    </source>
</evidence>
<evidence type="ECO:0000313" key="3">
    <source>
        <dbReference type="Proteomes" id="UP001201812"/>
    </source>
</evidence>
<gene>
    <name evidence="2" type="ORF">DdX_05486</name>
</gene>
<feature type="region of interest" description="Disordered" evidence="1">
    <location>
        <begin position="48"/>
        <end position="77"/>
    </location>
</feature>
<sequence>MMMMISVAKLRGSPPKGIAARRNSSDKLSSAPLCINAACNFTSQQPYCGGWDRPSPPHEQPSYRATQLSGGGNEGGA</sequence>
<dbReference type="Proteomes" id="UP001201812">
    <property type="component" value="Unassembled WGS sequence"/>
</dbReference>
<organism evidence="2 3">
    <name type="scientific">Ditylenchus destructor</name>
    <dbReference type="NCBI Taxonomy" id="166010"/>
    <lineage>
        <taxon>Eukaryota</taxon>
        <taxon>Metazoa</taxon>
        <taxon>Ecdysozoa</taxon>
        <taxon>Nematoda</taxon>
        <taxon>Chromadorea</taxon>
        <taxon>Rhabditida</taxon>
        <taxon>Tylenchina</taxon>
        <taxon>Tylenchomorpha</taxon>
        <taxon>Sphaerularioidea</taxon>
        <taxon>Anguinidae</taxon>
        <taxon>Anguininae</taxon>
        <taxon>Ditylenchus</taxon>
    </lineage>
</organism>
<protein>
    <submittedName>
        <fullName evidence="2">Uncharacterized protein</fullName>
    </submittedName>
</protein>
<name>A0AAD4N920_9BILA</name>
<reference evidence="2" key="1">
    <citation type="submission" date="2022-01" db="EMBL/GenBank/DDBJ databases">
        <title>Genome Sequence Resource for Two Populations of Ditylenchus destructor, the Migratory Endoparasitic Phytonematode.</title>
        <authorList>
            <person name="Zhang H."/>
            <person name="Lin R."/>
            <person name="Xie B."/>
        </authorList>
    </citation>
    <scope>NUCLEOTIDE SEQUENCE</scope>
    <source>
        <strain evidence="2">BazhouSP</strain>
    </source>
</reference>